<evidence type="ECO:0000256" key="1">
    <source>
        <dbReference type="SAM" id="MobiDB-lite"/>
    </source>
</evidence>
<feature type="region of interest" description="Disordered" evidence="1">
    <location>
        <begin position="1"/>
        <end position="28"/>
    </location>
</feature>
<proteinExistence type="predicted"/>
<dbReference type="PANTHER" id="PTHR12138:SF152">
    <property type="entry name" value="C2H2-TYPE DOMAIN-CONTAINING PROTEIN"/>
    <property type="match status" value="1"/>
</dbReference>
<dbReference type="PANTHER" id="PTHR12138">
    <property type="entry name" value="PRIMATE-EXPANDED PROTEIN FAMILY"/>
    <property type="match status" value="1"/>
</dbReference>
<sequence>GKLHLPGSSDSPASALPSSWDCRHPPPHPANSVFLVETGFYNVGQVGLELLTSGDPPALASQSAGITGVSHRAQSHK</sequence>
<evidence type="ECO:0000313" key="3">
    <source>
        <dbReference type="Proteomes" id="UP000008225"/>
    </source>
</evidence>
<dbReference type="AlphaFoldDB" id="A0A5F4WAS7"/>
<feature type="region of interest" description="Disordered" evidence="1">
    <location>
        <begin position="53"/>
        <end position="77"/>
    </location>
</feature>
<feature type="compositionally biased region" description="Low complexity" evidence="1">
    <location>
        <begin position="1"/>
        <end position="19"/>
    </location>
</feature>
<reference evidence="2" key="2">
    <citation type="submission" date="2025-08" db="UniProtKB">
        <authorList>
            <consortium name="Ensembl"/>
        </authorList>
    </citation>
    <scope>IDENTIFICATION</scope>
</reference>
<accession>A0A5F4WAS7</accession>
<dbReference type="InParanoid" id="A0A5F4WAS7"/>
<name>A0A5F4WAS7_CALJA</name>
<dbReference type="Proteomes" id="UP000008225">
    <property type="component" value="Chromosome 2"/>
</dbReference>
<evidence type="ECO:0000313" key="2">
    <source>
        <dbReference type="Ensembl" id="ENSCJAP00000074783.2"/>
    </source>
</evidence>
<reference evidence="2" key="1">
    <citation type="submission" date="2009-03" db="EMBL/GenBank/DDBJ databases">
        <authorList>
            <person name="Warren W."/>
            <person name="Ye L."/>
            <person name="Minx P."/>
            <person name="Worley K."/>
            <person name="Gibbs R."/>
            <person name="Wilson R.K."/>
        </authorList>
    </citation>
    <scope>NUCLEOTIDE SEQUENCE [LARGE SCALE GENOMIC DNA]</scope>
</reference>
<dbReference type="Bgee" id="ENSCJAG00000060558">
    <property type="expression patterns" value="Expressed in ovary"/>
</dbReference>
<keyword evidence="3" id="KW-1185">Reference proteome</keyword>
<dbReference type="PRINTS" id="PR02045">
    <property type="entry name" value="F138DOMAIN"/>
</dbReference>
<protein>
    <submittedName>
        <fullName evidence="2">Uncharacterized protein</fullName>
    </submittedName>
</protein>
<reference evidence="2" key="3">
    <citation type="submission" date="2025-09" db="UniProtKB">
        <authorList>
            <consortium name="Ensembl"/>
        </authorList>
    </citation>
    <scope>IDENTIFICATION</scope>
</reference>
<dbReference type="Ensembl" id="ENSCJAT00000090944.2">
    <property type="protein sequence ID" value="ENSCJAP00000074783.2"/>
    <property type="gene ID" value="ENSCJAG00000060558.2"/>
</dbReference>
<organism evidence="2 3">
    <name type="scientific">Callithrix jacchus</name>
    <name type="common">White-tufted-ear marmoset</name>
    <name type="synonym">Simia Jacchus</name>
    <dbReference type="NCBI Taxonomy" id="9483"/>
    <lineage>
        <taxon>Eukaryota</taxon>
        <taxon>Metazoa</taxon>
        <taxon>Chordata</taxon>
        <taxon>Craniata</taxon>
        <taxon>Vertebrata</taxon>
        <taxon>Euteleostomi</taxon>
        <taxon>Mammalia</taxon>
        <taxon>Eutheria</taxon>
        <taxon>Euarchontoglires</taxon>
        <taxon>Primates</taxon>
        <taxon>Haplorrhini</taxon>
        <taxon>Platyrrhini</taxon>
        <taxon>Cebidae</taxon>
        <taxon>Callitrichinae</taxon>
        <taxon>Callithrix</taxon>
        <taxon>Callithrix</taxon>
    </lineage>
</organism>
<dbReference type="GeneTree" id="ENSGT00940000164709"/>